<dbReference type="InterPro" id="IPR000719">
    <property type="entry name" value="Prot_kinase_dom"/>
</dbReference>
<dbReference type="InterPro" id="IPR050339">
    <property type="entry name" value="CC_SR_Kinase"/>
</dbReference>
<keyword evidence="16" id="KW-1185">Reference proteome</keyword>
<evidence type="ECO:0000313" key="16">
    <source>
        <dbReference type="Proteomes" id="UP000005447"/>
    </source>
</evidence>
<evidence type="ECO:0000256" key="11">
    <source>
        <dbReference type="ARBA" id="ARBA00048679"/>
    </source>
</evidence>
<evidence type="ECO:0000256" key="4">
    <source>
        <dbReference type="ARBA" id="ARBA00022679"/>
    </source>
</evidence>
<dbReference type="GO" id="GO:0005634">
    <property type="term" value="C:nucleus"/>
    <property type="evidence" value="ECO:0007669"/>
    <property type="project" value="UniProtKB-SubCell"/>
</dbReference>
<dbReference type="Ensembl" id="ENSCPOT00000026432.2">
    <property type="protein sequence ID" value="ENSCPOP00000017067.2"/>
    <property type="gene ID" value="ENSCPOG00000020749.2"/>
</dbReference>
<dbReference type="GO" id="GO:0005737">
    <property type="term" value="C:cytoplasm"/>
    <property type="evidence" value="ECO:0007669"/>
    <property type="project" value="TreeGrafter"/>
</dbReference>
<gene>
    <name evidence="15" type="primary">LOC100718749</name>
</gene>
<dbReference type="STRING" id="10141.ENSCPOP00000017067"/>
<dbReference type="VEuPathDB" id="HostDB:ENSCPOG00000020749"/>
<comment type="catalytic activity">
    <reaction evidence="11">
        <text>L-seryl-[protein] + ATP = O-phospho-L-seryl-[protein] + ADP + H(+)</text>
        <dbReference type="Rhea" id="RHEA:17989"/>
        <dbReference type="Rhea" id="RHEA-COMP:9863"/>
        <dbReference type="Rhea" id="RHEA-COMP:11604"/>
        <dbReference type="ChEBI" id="CHEBI:15378"/>
        <dbReference type="ChEBI" id="CHEBI:29999"/>
        <dbReference type="ChEBI" id="CHEBI:30616"/>
        <dbReference type="ChEBI" id="CHEBI:83421"/>
        <dbReference type="ChEBI" id="CHEBI:456216"/>
        <dbReference type="EC" id="2.7.11.1"/>
    </reaction>
</comment>
<evidence type="ECO:0000256" key="5">
    <source>
        <dbReference type="ARBA" id="ARBA00022741"/>
    </source>
</evidence>
<evidence type="ECO:0000256" key="12">
    <source>
        <dbReference type="PROSITE-ProRule" id="PRU10141"/>
    </source>
</evidence>
<dbReference type="RefSeq" id="XP_063101647.1">
    <property type="nucleotide sequence ID" value="XM_063245577.1"/>
</dbReference>
<evidence type="ECO:0000313" key="15">
    <source>
        <dbReference type="Ensembl" id="ENSCPOP00000017067.2"/>
    </source>
</evidence>
<comment type="similarity">
    <text evidence="9">Belongs to the protein kinase superfamily. Ser/Thr protein kinase family. GCN2 subfamily.</text>
</comment>
<protein>
    <recommendedName>
        <fullName evidence="2">non-specific serine/threonine protein kinase</fullName>
        <ecNumber evidence="2">2.7.11.1</ecNumber>
    </recommendedName>
</protein>
<dbReference type="GeneTree" id="ENSGT00940000158412"/>
<accession>H0W276</accession>
<dbReference type="InterPro" id="IPR011009">
    <property type="entry name" value="Kinase-like_dom_sf"/>
</dbReference>
<evidence type="ECO:0000256" key="8">
    <source>
        <dbReference type="ARBA" id="ARBA00023242"/>
    </source>
</evidence>
<dbReference type="PANTHER" id="PTHR11042:SF58">
    <property type="entry name" value="SERINE_THREONINE-PROTEIN KINASE PDIK1L"/>
    <property type="match status" value="1"/>
</dbReference>
<comment type="subcellular location">
    <subcellularLocation>
        <location evidence="1">Nucleus</location>
    </subcellularLocation>
</comment>
<dbReference type="PROSITE" id="PS00107">
    <property type="entry name" value="PROTEIN_KINASE_ATP"/>
    <property type="match status" value="1"/>
</dbReference>
<keyword evidence="8" id="KW-0539">Nucleus</keyword>
<reference evidence="15" key="2">
    <citation type="submission" date="2025-08" db="UniProtKB">
        <authorList>
            <consortium name="Ensembl"/>
        </authorList>
    </citation>
    <scope>IDENTIFICATION</scope>
    <source>
        <strain evidence="15">2N</strain>
    </source>
</reference>
<evidence type="ECO:0000256" key="3">
    <source>
        <dbReference type="ARBA" id="ARBA00022527"/>
    </source>
</evidence>
<dbReference type="EMBL" id="AAKN02045895">
    <property type="status" value="NOT_ANNOTATED_CDS"/>
    <property type="molecule type" value="Genomic_DNA"/>
</dbReference>
<dbReference type="EC" id="2.7.11.1" evidence="2"/>
<dbReference type="GeneID" id="100718749"/>
<dbReference type="eggNOG" id="KOG0595">
    <property type="taxonomic scope" value="Eukaryota"/>
</dbReference>
<organism evidence="15 16">
    <name type="scientific">Cavia porcellus</name>
    <name type="common">Guinea pig</name>
    <dbReference type="NCBI Taxonomy" id="10141"/>
    <lineage>
        <taxon>Eukaryota</taxon>
        <taxon>Metazoa</taxon>
        <taxon>Chordata</taxon>
        <taxon>Craniata</taxon>
        <taxon>Vertebrata</taxon>
        <taxon>Euteleostomi</taxon>
        <taxon>Mammalia</taxon>
        <taxon>Eutheria</taxon>
        <taxon>Euarchontoglires</taxon>
        <taxon>Glires</taxon>
        <taxon>Rodentia</taxon>
        <taxon>Hystricomorpha</taxon>
        <taxon>Caviidae</taxon>
        <taxon>Cavia</taxon>
    </lineage>
</organism>
<keyword evidence="5 12" id="KW-0547">Nucleotide-binding</keyword>
<dbReference type="GO" id="GO:0004674">
    <property type="term" value="F:protein serine/threonine kinase activity"/>
    <property type="evidence" value="ECO:0007669"/>
    <property type="project" value="UniProtKB-KW"/>
</dbReference>
<keyword evidence="3 13" id="KW-0723">Serine/threonine-protein kinase</keyword>
<dbReference type="InterPro" id="IPR008271">
    <property type="entry name" value="Ser/Thr_kinase_AS"/>
</dbReference>
<dbReference type="AlphaFoldDB" id="H0W276"/>
<dbReference type="Gene3D" id="1.10.510.10">
    <property type="entry name" value="Transferase(Phosphotransferase) domain 1"/>
    <property type="match status" value="1"/>
</dbReference>
<feature type="domain" description="Protein kinase" evidence="14">
    <location>
        <begin position="8"/>
        <end position="335"/>
    </location>
</feature>
<comment type="catalytic activity">
    <reaction evidence="10">
        <text>L-threonyl-[protein] + ATP = O-phospho-L-threonyl-[protein] + ADP + H(+)</text>
        <dbReference type="Rhea" id="RHEA:46608"/>
        <dbReference type="Rhea" id="RHEA-COMP:11060"/>
        <dbReference type="Rhea" id="RHEA-COMP:11605"/>
        <dbReference type="ChEBI" id="CHEBI:15378"/>
        <dbReference type="ChEBI" id="CHEBI:30013"/>
        <dbReference type="ChEBI" id="CHEBI:30616"/>
        <dbReference type="ChEBI" id="CHEBI:61977"/>
        <dbReference type="ChEBI" id="CHEBI:456216"/>
        <dbReference type="EC" id="2.7.11.1"/>
    </reaction>
</comment>
<keyword evidence="4" id="KW-0808">Transferase</keyword>
<dbReference type="PROSITE" id="PS00108">
    <property type="entry name" value="PROTEIN_KINASE_ST"/>
    <property type="match status" value="1"/>
</dbReference>
<keyword evidence="7 12" id="KW-0067">ATP-binding</keyword>
<evidence type="ECO:0000256" key="9">
    <source>
        <dbReference type="ARBA" id="ARBA00037982"/>
    </source>
</evidence>
<evidence type="ECO:0000256" key="10">
    <source>
        <dbReference type="ARBA" id="ARBA00047899"/>
    </source>
</evidence>
<evidence type="ECO:0000256" key="6">
    <source>
        <dbReference type="ARBA" id="ARBA00022777"/>
    </source>
</evidence>
<keyword evidence="6" id="KW-0418">Kinase</keyword>
<dbReference type="Proteomes" id="UP000005447">
    <property type="component" value="Unassembled WGS sequence"/>
</dbReference>
<dbReference type="FunFam" id="1.10.510.10:FF:000174">
    <property type="entry name" value="Serine/threonine-protein kinase PDIK1L"/>
    <property type="match status" value="1"/>
</dbReference>
<name>H0W276_CAVPO</name>
<sequence length="338" mass="38877">METEELSYDLARVLGQGNYGVVYEAIVRNTSTKVAIKKMICKTPEHSELALRELWSLNCIRGQHPNVVFLEECIVQKDGILQKITRDYSAPLYLGLVESSLKGAIAFYPRSYYCVWFVMEFCEGGDMNKYLLSREPNRKTNKSFMLQMSSAVAFLHRNKIIHRDLKPENILVSPSKLDKSEFEPTIKVADFGLSKLCVPTPQNPHEPVNLNQCFISTPCGTQFYMAPEVWEGRYSAKTDIFSLGVIIWAMQERLTFFNHETKKEHLGSYIKNGNHVVPIGKALRENPNLELEIPSKNKHMNVRIKKLIKQMLAVNPQHRPDAAEVEFRLMKMSYRDSR</sequence>
<dbReference type="PROSITE" id="PS50011">
    <property type="entry name" value="PROTEIN_KINASE_DOM"/>
    <property type="match status" value="1"/>
</dbReference>
<dbReference type="GO" id="GO:0005524">
    <property type="term" value="F:ATP binding"/>
    <property type="evidence" value="ECO:0007669"/>
    <property type="project" value="UniProtKB-UniRule"/>
</dbReference>
<dbReference type="SMART" id="SM00220">
    <property type="entry name" value="S_TKc"/>
    <property type="match status" value="1"/>
</dbReference>
<dbReference type="InParanoid" id="H0W276"/>
<dbReference type="InterPro" id="IPR017441">
    <property type="entry name" value="Protein_kinase_ATP_BS"/>
</dbReference>
<dbReference type="SUPFAM" id="SSF56112">
    <property type="entry name" value="Protein kinase-like (PK-like)"/>
    <property type="match status" value="1"/>
</dbReference>
<reference evidence="15" key="3">
    <citation type="submission" date="2025-09" db="UniProtKB">
        <authorList>
            <consortium name="Ensembl"/>
        </authorList>
    </citation>
    <scope>IDENTIFICATION</scope>
    <source>
        <strain evidence="15">2N</strain>
    </source>
</reference>
<dbReference type="HOGENOM" id="CLU_026714_0_0_1"/>
<dbReference type="Pfam" id="PF00069">
    <property type="entry name" value="Pkinase"/>
    <property type="match status" value="1"/>
</dbReference>
<evidence type="ECO:0000256" key="7">
    <source>
        <dbReference type="ARBA" id="ARBA00022840"/>
    </source>
</evidence>
<feature type="binding site" evidence="12">
    <location>
        <position position="42"/>
    </location>
    <ligand>
        <name>ATP</name>
        <dbReference type="ChEBI" id="CHEBI:30616"/>
    </ligand>
</feature>
<dbReference type="PANTHER" id="PTHR11042">
    <property type="entry name" value="EUKARYOTIC TRANSLATION INITIATION FACTOR 2-ALPHA KINASE EIF2-ALPHA KINASE -RELATED"/>
    <property type="match status" value="1"/>
</dbReference>
<dbReference type="GO" id="GO:0110031">
    <property type="term" value="P:negative regulation of G2/MI transition of meiotic cell cycle"/>
    <property type="evidence" value="ECO:0007669"/>
    <property type="project" value="TreeGrafter"/>
</dbReference>
<evidence type="ECO:0000256" key="2">
    <source>
        <dbReference type="ARBA" id="ARBA00012513"/>
    </source>
</evidence>
<evidence type="ECO:0000259" key="14">
    <source>
        <dbReference type="PROSITE" id="PS50011"/>
    </source>
</evidence>
<reference evidence="16" key="1">
    <citation type="journal article" date="2011" name="Nature">
        <title>A high-resolution map of human evolutionary constraint using 29 mammals.</title>
        <authorList>
            <person name="Lindblad-Toh K."/>
            <person name="Garber M."/>
            <person name="Zuk O."/>
            <person name="Lin M.F."/>
            <person name="Parker B.J."/>
            <person name="Washietl S."/>
            <person name="Kheradpour P."/>
            <person name="Ernst J."/>
            <person name="Jordan G."/>
            <person name="Mauceli E."/>
            <person name="Ward L.D."/>
            <person name="Lowe C.B."/>
            <person name="Holloway A.K."/>
            <person name="Clamp M."/>
            <person name="Gnerre S."/>
            <person name="Alfoldi J."/>
            <person name="Beal K."/>
            <person name="Chang J."/>
            <person name="Clawson H."/>
            <person name="Cuff J."/>
            <person name="Di Palma F."/>
            <person name="Fitzgerald S."/>
            <person name="Flicek P."/>
            <person name="Guttman M."/>
            <person name="Hubisz M.J."/>
            <person name="Jaffe D.B."/>
            <person name="Jungreis I."/>
            <person name="Kent W.J."/>
            <person name="Kostka D."/>
            <person name="Lara M."/>
            <person name="Martins A.L."/>
            <person name="Massingham T."/>
            <person name="Moltke I."/>
            <person name="Raney B.J."/>
            <person name="Rasmussen M.D."/>
            <person name="Robinson J."/>
            <person name="Stark A."/>
            <person name="Vilella A.J."/>
            <person name="Wen J."/>
            <person name="Xie X."/>
            <person name="Zody M.C."/>
            <person name="Baldwin J."/>
            <person name="Bloom T."/>
            <person name="Chin C.W."/>
            <person name="Heiman D."/>
            <person name="Nicol R."/>
            <person name="Nusbaum C."/>
            <person name="Young S."/>
            <person name="Wilkinson J."/>
            <person name="Worley K.C."/>
            <person name="Kovar C.L."/>
            <person name="Muzny D.M."/>
            <person name="Gibbs R.A."/>
            <person name="Cree A."/>
            <person name="Dihn H.H."/>
            <person name="Fowler G."/>
            <person name="Jhangiani S."/>
            <person name="Joshi V."/>
            <person name="Lee S."/>
            <person name="Lewis L.R."/>
            <person name="Nazareth L.V."/>
            <person name="Okwuonu G."/>
            <person name="Santibanez J."/>
            <person name="Warren W.C."/>
            <person name="Mardis E.R."/>
            <person name="Weinstock G.M."/>
            <person name="Wilson R.K."/>
            <person name="Delehaunty K."/>
            <person name="Dooling D."/>
            <person name="Fronik C."/>
            <person name="Fulton L."/>
            <person name="Fulton B."/>
            <person name="Graves T."/>
            <person name="Minx P."/>
            <person name="Sodergren E."/>
            <person name="Birney E."/>
            <person name="Margulies E.H."/>
            <person name="Herrero J."/>
            <person name="Green E.D."/>
            <person name="Haussler D."/>
            <person name="Siepel A."/>
            <person name="Goldman N."/>
            <person name="Pollard K.S."/>
            <person name="Pedersen J.S."/>
            <person name="Lander E.S."/>
            <person name="Kellis M."/>
        </authorList>
    </citation>
    <scope>NUCLEOTIDE SEQUENCE [LARGE SCALE GENOMIC DNA]</scope>
    <source>
        <strain evidence="16">2N</strain>
    </source>
</reference>
<evidence type="ECO:0000256" key="1">
    <source>
        <dbReference type="ARBA" id="ARBA00004123"/>
    </source>
</evidence>
<evidence type="ECO:0000256" key="13">
    <source>
        <dbReference type="RuleBase" id="RU000304"/>
    </source>
</evidence>
<proteinExistence type="inferred from homology"/>
<dbReference type="Gene3D" id="3.30.200.20">
    <property type="entry name" value="Phosphorylase Kinase, domain 1"/>
    <property type="match status" value="1"/>
</dbReference>
<dbReference type="Bgee" id="ENSCPOG00000020749">
    <property type="expression patterns" value="Expressed in testis"/>
</dbReference>